<dbReference type="Proteomes" id="UP000649753">
    <property type="component" value="Unassembled WGS sequence"/>
</dbReference>
<reference evidence="1" key="1">
    <citation type="submission" date="2020-10" db="EMBL/GenBank/DDBJ databases">
        <title>Sequencing the genomes of 1000 actinobacteria strains.</title>
        <authorList>
            <person name="Klenk H.-P."/>
        </authorList>
    </citation>
    <scope>NUCLEOTIDE SEQUENCE</scope>
    <source>
        <strain evidence="1">DSM 46832</strain>
    </source>
</reference>
<gene>
    <name evidence="1" type="ORF">H4W31_003889</name>
</gene>
<dbReference type="EMBL" id="JADBEB010000001">
    <property type="protein sequence ID" value="MBE1488251.1"/>
    <property type="molecule type" value="Genomic_DNA"/>
</dbReference>
<accession>A0A927R7W1</accession>
<keyword evidence="2" id="KW-1185">Reference proteome</keyword>
<evidence type="ECO:0000313" key="2">
    <source>
        <dbReference type="Proteomes" id="UP000649753"/>
    </source>
</evidence>
<dbReference type="AlphaFoldDB" id="A0A927R7W1"/>
<dbReference type="RefSeq" id="WP_192767951.1">
    <property type="nucleotide sequence ID" value="NZ_JADBEB010000001.1"/>
</dbReference>
<evidence type="ECO:0000313" key="1">
    <source>
        <dbReference type="EMBL" id="MBE1488251.1"/>
    </source>
</evidence>
<comment type="caution">
    <text evidence="1">The sequence shown here is derived from an EMBL/GenBank/DDBJ whole genome shotgun (WGS) entry which is preliminary data.</text>
</comment>
<sequence length="71" mass="7761">MSLDQRAGGLRFLLHDRDTKEFPPPEQLWMLTLQNPFGAAAGRLVLVVILFAVSDKAERSRAVDGPAPDAS</sequence>
<organism evidence="1 2">
    <name type="scientific">Plantactinospora soyae</name>
    <dbReference type="NCBI Taxonomy" id="1544732"/>
    <lineage>
        <taxon>Bacteria</taxon>
        <taxon>Bacillati</taxon>
        <taxon>Actinomycetota</taxon>
        <taxon>Actinomycetes</taxon>
        <taxon>Micromonosporales</taxon>
        <taxon>Micromonosporaceae</taxon>
        <taxon>Plantactinospora</taxon>
    </lineage>
</organism>
<proteinExistence type="predicted"/>
<name>A0A927R7W1_9ACTN</name>
<protein>
    <submittedName>
        <fullName evidence="1">Uncharacterized protein</fullName>
    </submittedName>
</protein>